<gene>
    <name evidence="3" type="ORF">M1B72_07330</name>
</gene>
<dbReference type="Gene3D" id="2.40.50.140">
    <property type="entry name" value="Nucleic acid-binding proteins"/>
    <property type="match status" value="1"/>
</dbReference>
<organism evidence="3 4">
    <name type="scientific">Geomonas paludis</name>
    <dbReference type="NCBI Taxonomy" id="2740185"/>
    <lineage>
        <taxon>Bacteria</taxon>
        <taxon>Pseudomonadati</taxon>
        <taxon>Thermodesulfobacteriota</taxon>
        <taxon>Desulfuromonadia</taxon>
        <taxon>Geobacterales</taxon>
        <taxon>Geobacteraceae</taxon>
        <taxon>Geomonas</taxon>
    </lineage>
</organism>
<sequence length="1384" mass="155394">MSEQQTQGLTPRQQRMMQAHREKQRAAAVAQEPVRKSVQGPVPKPVQEDVQKPVQVPLRHFESVESLYKALREPEAARTRALLLLTVRGWLTDISDFDPVTAHSLPTGMVDFLDAVAQVGPGNSCDGGVKDRIFRIASHTGNAIKAILEHTREKILSEHAMLPIHAAREVDSNSVKWLSRQPGRTIREKLAGKPYIKAVRRRSSLDTSENRLLKAFLFRLEQVLVARQSALPAASDTTCEDLLVVMQGWLRSEDAAEIGPWGNLPPNNPLLQDKRYRKVWDAWIWLQGIDEHIAGDSDRIRNDLLSVLFWRTLSLLNRTGRLRIIQQPVEFDYDSFRIDASEPINGYFFPLLGEVKLINGEKNFGVLCSEGLPDLIFKGHNLSGELQLGSLKKGDTVSFRVGENARGKYADNVAASAHPRPVSFLMSDCQITVLYAEGKITVGIGGNDIVVKSGIEGTIKRFPLNASALEDVPDAVAALCVGASVAPGPCDRRPEWCGQAEVAIVDLCSVRPKFTRGAGSPAHLPFRLLRQNWRVSTGEVVPVDCGNSKAMAIRPDVETVSMRSLFSASSPLPESVKSSASMYFSSKLSSFMQAKSLYYLLPDWGNEFDLECIRKSINFYFQESTPLPKSIVAIFAWQSSRQFEQENVRDNDIVLVVDVFNGGISITPVQAVYQCKLHEILPQSKGITWERHPTFTSENREMHASKVRNLSRDGCRIAEQLMELYAFDGLVSDAGALSIADDEGWYHVPASIRAILNRHQDKNALSFETVNNCLGSLSKDFKRANVFILPLEESIKKPAGRFYNWLWSPSSPIHGCQVLNQWQESAGDIPLWRDHLPTLSVRIVRDGRFENFYLVEDATTTPQRGRAVPIPIKDSFILPPNQKYYEFPLQQGEGNQELKFVAYLKSPAFPLKAEMICKLKMTYTYGADDPYELRFIPLDPKRTEFKSILVEWRPIGEKGEVDLSTLPVPSYPSRKSWAEFQAMAREGGPPSNLLANIETELAYLDSIAKYGRTTAQITSDWRVNDKGFRFAFADGVYLPEFALDLTNGQEPPPRGSFVSFYKVENRGMFSGRNITLSEAKPKRLFTSRFNFSVFTVWDSGHSLSEPDVPNGFRIAVSNAINHAVNLIESESTPDTHKEELIFFLSRLHKDAPFEISEKLVTFAGRPDTFRRWWRNIAYAIGTGDLPWQQELLAIAIDATADQDPLTSSIALEMLAIALWRSQDLIAKIPETRIVSLVERLAKCLESDLDALTSDVPENRLAYHLAKKLNRLEAIKRERGYQSARVCKHLELLFALIRTRDSSSESIKEIFHPHKESTTKFVTMVNDISKVFIDNNLDLNCRIGLQIDKPEMFRKTPDLLYALRMYLTGSSGANTICITGVSDDG</sequence>
<evidence type="ECO:0000259" key="2">
    <source>
        <dbReference type="Pfam" id="PF09823"/>
    </source>
</evidence>
<proteinExistence type="predicted"/>
<feature type="compositionally biased region" description="Polar residues" evidence="1">
    <location>
        <begin position="1"/>
        <end position="16"/>
    </location>
</feature>
<dbReference type="Proteomes" id="UP000831485">
    <property type="component" value="Chromosome"/>
</dbReference>
<evidence type="ECO:0000313" key="3">
    <source>
        <dbReference type="EMBL" id="UPU37508.1"/>
    </source>
</evidence>
<accession>A0ABY4LLX0</accession>
<evidence type="ECO:0000313" key="4">
    <source>
        <dbReference type="Proteomes" id="UP000831485"/>
    </source>
</evidence>
<dbReference type="EMBL" id="CP096574">
    <property type="protein sequence ID" value="UPU37508.1"/>
    <property type="molecule type" value="Genomic_DNA"/>
</dbReference>
<keyword evidence="4" id="KW-1185">Reference proteome</keyword>
<dbReference type="Pfam" id="PF09823">
    <property type="entry name" value="DUF2357"/>
    <property type="match status" value="1"/>
</dbReference>
<reference evidence="3" key="1">
    <citation type="submission" date="2022-04" db="EMBL/GenBank/DDBJ databases">
        <authorList>
            <person name="Liu G."/>
        </authorList>
    </citation>
    <scope>NUCLEOTIDE SEQUENCE</scope>
    <source>
        <strain evidence="3">RG22</strain>
    </source>
</reference>
<feature type="region of interest" description="Disordered" evidence="1">
    <location>
        <begin position="1"/>
        <end position="45"/>
    </location>
</feature>
<dbReference type="RefSeq" id="WP_248647097.1">
    <property type="nucleotide sequence ID" value="NZ_CP096574.1"/>
</dbReference>
<dbReference type="InterPro" id="IPR018633">
    <property type="entry name" value="DUF2357"/>
</dbReference>
<protein>
    <submittedName>
        <fullName evidence="3">DUF2357 domain-containing protein</fullName>
    </submittedName>
</protein>
<feature type="domain" description="DUF2357" evidence="2">
    <location>
        <begin position="142"/>
        <end position="238"/>
    </location>
</feature>
<evidence type="ECO:0000256" key="1">
    <source>
        <dbReference type="SAM" id="MobiDB-lite"/>
    </source>
</evidence>
<name>A0ABY4LLX0_9BACT</name>
<dbReference type="InterPro" id="IPR012340">
    <property type="entry name" value="NA-bd_OB-fold"/>
</dbReference>